<dbReference type="Proteomes" id="UP000760860">
    <property type="component" value="Unassembled WGS sequence"/>
</dbReference>
<evidence type="ECO:0000313" key="2">
    <source>
        <dbReference type="EMBL" id="KAG3213405.1"/>
    </source>
</evidence>
<reference evidence="2" key="1">
    <citation type="submission" date="2018-05" db="EMBL/GenBank/DDBJ databases">
        <title>Effector identification in a new, highly contiguous assembly of the strawberry crown rot pathogen Phytophthora cactorum.</title>
        <authorList>
            <person name="Armitage A.D."/>
            <person name="Nellist C.F."/>
            <person name="Bates H."/>
            <person name="Vickerstaff R.J."/>
            <person name="Harrison R.J."/>
        </authorList>
    </citation>
    <scope>NUCLEOTIDE SEQUENCE</scope>
    <source>
        <strain evidence="2">P421</strain>
    </source>
</reference>
<feature type="compositionally biased region" description="Basic and acidic residues" evidence="1">
    <location>
        <begin position="1"/>
        <end position="25"/>
    </location>
</feature>
<evidence type="ECO:0000313" key="3">
    <source>
        <dbReference type="Proteomes" id="UP000760860"/>
    </source>
</evidence>
<organism evidence="2 3">
    <name type="scientific">Phytophthora cactorum</name>
    <dbReference type="NCBI Taxonomy" id="29920"/>
    <lineage>
        <taxon>Eukaryota</taxon>
        <taxon>Sar</taxon>
        <taxon>Stramenopiles</taxon>
        <taxon>Oomycota</taxon>
        <taxon>Peronosporomycetes</taxon>
        <taxon>Peronosporales</taxon>
        <taxon>Peronosporaceae</taxon>
        <taxon>Phytophthora</taxon>
    </lineage>
</organism>
<proteinExistence type="predicted"/>
<feature type="region of interest" description="Disordered" evidence="1">
    <location>
        <begin position="1"/>
        <end position="41"/>
    </location>
</feature>
<sequence>VKEGMPAGKEDEWWDRKNASREAAPRKGTRKLKRGSPNVIL</sequence>
<name>A0A8T1HL16_9STRA</name>
<gene>
    <name evidence="2" type="ORF">PC129_g15655</name>
</gene>
<accession>A0A8T1HL16</accession>
<protein>
    <submittedName>
        <fullName evidence="2">Uncharacterized protein</fullName>
    </submittedName>
</protein>
<dbReference type="AlphaFoldDB" id="A0A8T1HL16"/>
<comment type="caution">
    <text evidence="2">The sequence shown here is derived from an EMBL/GenBank/DDBJ whole genome shotgun (WGS) entry which is preliminary data.</text>
</comment>
<feature type="non-terminal residue" evidence="2">
    <location>
        <position position="1"/>
    </location>
</feature>
<evidence type="ECO:0000256" key="1">
    <source>
        <dbReference type="SAM" id="MobiDB-lite"/>
    </source>
</evidence>
<dbReference type="EMBL" id="RCMV01000735">
    <property type="protein sequence ID" value="KAG3213405.1"/>
    <property type="molecule type" value="Genomic_DNA"/>
</dbReference>